<sequence>MKRVLTAMVVAGTMAGTWMVALAEDAAVAYPDGYRDWHHVKSMVIEEGHALYGAFGGIHHLYANEAAVQGYRTGQFPDGAVIVFDLLAAEDAGNALTEGARKVVGVMERDAGRFGDTGGWGFEGFGGGDPENRVVGADAATACFGCHAPQESTQYVFSTMRDGE</sequence>
<evidence type="ECO:0000313" key="3">
    <source>
        <dbReference type="EMBL" id="MEJ8567162.1"/>
    </source>
</evidence>
<reference evidence="3 4" key="1">
    <citation type="submission" date="2024-02" db="EMBL/GenBank/DDBJ databases">
        <title>A novel Wenzhouxiangellaceae bacterium, isolated from coastal sediments.</title>
        <authorList>
            <person name="Du Z.-J."/>
            <person name="Ye Y.-Q."/>
            <person name="Zhang X.-Y."/>
        </authorList>
    </citation>
    <scope>NUCLEOTIDE SEQUENCE [LARGE SCALE GENOMIC DNA]</scope>
    <source>
        <strain evidence="3 4">CH-27</strain>
    </source>
</reference>
<dbReference type="CDD" id="cd20752">
    <property type="entry name" value="cyt_c'_beta"/>
    <property type="match status" value="1"/>
</dbReference>
<dbReference type="InterPro" id="IPR032033">
    <property type="entry name" value="Cytochrome_P460"/>
</dbReference>
<accession>A0AAW9R5W9</accession>
<feature type="domain" description="Cytochrome P460" evidence="2">
    <location>
        <begin position="31"/>
        <end position="158"/>
    </location>
</feature>
<dbReference type="EMBL" id="JAZHOG010000003">
    <property type="protein sequence ID" value="MEJ8567162.1"/>
    <property type="molecule type" value="Genomic_DNA"/>
</dbReference>
<protein>
    <submittedName>
        <fullName evidence="3">Cytochrome P460 family protein</fullName>
    </submittedName>
</protein>
<evidence type="ECO:0000256" key="1">
    <source>
        <dbReference type="SAM" id="SignalP"/>
    </source>
</evidence>
<organism evidence="3 4">
    <name type="scientific">Elongatibacter sediminis</name>
    <dbReference type="NCBI Taxonomy" id="3119006"/>
    <lineage>
        <taxon>Bacteria</taxon>
        <taxon>Pseudomonadati</taxon>
        <taxon>Pseudomonadota</taxon>
        <taxon>Gammaproteobacteria</taxon>
        <taxon>Chromatiales</taxon>
        <taxon>Wenzhouxiangellaceae</taxon>
        <taxon>Elongatibacter</taxon>
    </lineage>
</organism>
<evidence type="ECO:0000313" key="4">
    <source>
        <dbReference type="Proteomes" id="UP001359886"/>
    </source>
</evidence>
<dbReference type="Pfam" id="PF16694">
    <property type="entry name" value="Cytochrome_P460"/>
    <property type="match status" value="1"/>
</dbReference>
<name>A0AAW9R5W9_9GAMM</name>
<keyword evidence="1" id="KW-0732">Signal</keyword>
<feature type="signal peptide" evidence="1">
    <location>
        <begin position="1"/>
        <end position="23"/>
    </location>
</feature>
<gene>
    <name evidence="3" type="ORF">V3330_05945</name>
</gene>
<dbReference type="AlphaFoldDB" id="A0AAW9R5W9"/>
<proteinExistence type="predicted"/>
<dbReference type="InterPro" id="IPR038142">
    <property type="entry name" value="Cytochrome_P460_sp"/>
</dbReference>
<dbReference type="Proteomes" id="UP001359886">
    <property type="component" value="Unassembled WGS sequence"/>
</dbReference>
<evidence type="ECO:0000259" key="2">
    <source>
        <dbReference type="Pfam" id="PF16694"/>
    </source>
</evidence>
<feature type="chain" id="PRO_5043477336" evidence="1">
    <location>
        <begin position="24"/>
        <end position="164"/>
    </location>
</feature>
<comment type="caution">
    <text evidence="3">The sequence shown here is derived from an EMBL/GenBank/DDBJ whole genome shotgun (WGS) entry which is preliminary data.</text>
</comment>
<dbReference type="RefSeq" id="WP_354694478.1">
    <property type="nucleotide sequence ID" value="NZ_JAZHOG010000003.1"/>
</dbReference>
<keyword evidence="4" id="KW-1185">Reference proteome</keyword>
<dbReference type="Gene3D" id="3.50.70.20">
    <property type="entry name" value="Cytochrome P460"/>
    <property type="match status" value="1"/>
</dbReference>